<evidence type="ECO:0000256" key="1">
    <source>
        <dbReference type="ARBA" id="ARBA00008791"/>
    </source>
</evidence>
<dbReference type="Proteomes" id="UP000011571">
    <property type="component" value="Unassembled WGS sequence"/>
</dbReference>
<reference evidence="3 4" key="1">
    <citation type="journal article" date="2014" name="PLoS Genet.">
        <title>Phylogenetically driven sequencing of extremely halophilic archaea reveals strategies for static and dynamic osmo-response.</title>
        <authorList>
            <person name="Becker E.A."/>
            <person name="Seitzer P.M."/>
            <person name="Tritt A."/>
            <person name="Larsen D."/>
            <person name="Krusor M."/>
            <person name="Yao A.I."/>
            <person name="Wu D."/>
            <person name="Madern D."/>
            <person name="Eisen J.A."/>
            <person name="Darling A.E."/>
            <person name="Facciotti M.T."/>
        </authorList>
    </citation>
    <scope>NUCLEOTIDE SEQUENCE [LARGE SCALE GENOMIC DNA]</scope>
    <source>
        <strain evidence="4">ATCC 33959 / DSM 4427 / JCM 8863 / NBRC 102184 / NCIMB 2188 / Ma 2.38</strain>
    </source>
</reference>
<evidence type="ECO:0000259" key="2">
    <source>
        <dbReference type="Pfam" id="PF00582"/>
    </source>
</evidence>
<protein>
    <recommendedName>
        <fullName evidence="2">UspA domain-containing protein</fullName>
    </recommendedName>
</protein>
<keyword evidence="4" id="KW-1185">Reference proteome</keyword>
<sequence>MSFDCILVPTDGGDTNEPAETRAIQLAAEQGASLEVLHVVEALSLPVGDHRDALLETLDSEANAIVDRVVGRAADAGVVDATGTVTHGRAPSRIVEIAAKRGCDVIVMGTHGRAENQPYILGSVTARVLQHSPVEVLVVPTHTDRK</sequence>
<name>M0GVK4_HALGM</name>
<evidence type="ECO:0000313" key="3">
    <source>
        <dbReference type="EMBL" id="ELZ76276.1"/>
    </source>
</evidence>
<dbReference type="SUPFAM" id="SSF52402">
    <property type="entry name" value="Adenine nucleotide alpha hydrolases-like"/>
    <property type="match status" value="1"/>
</dbReference>
<organism evidence="3 4">
    <name type="scientific">Haloferax gibbonsii (strain ATCC 33959 / DSM 4427 / JCM 8863 / NBRC 102184 / NCIMB 2188 / Ma 2.38)</name>
    <dbReference type="NCBI Taxonomy" id="1227459"/>
    <lineage>
        <taxon>Archaea</taxon>
        <taxon>Methanobacteriati</taxon>
        <taxon>Methanobacteriota</taxon>
        <taxon>Stenosarchaea group</taxon>
        <taxon>Halobacteria</taxon>
        <taxon>Halobacteriales</taxon>
        <taxon>Haloferacaceae</taxon>
        <taxon>Haloferax</taxon>
    </lineage>
</organism>
<feature type="domain" description="UspA" evidence="2">
    <location>
        <begin position="6"/>
        <end position="140"/>
    </location>
</feature>
<comment type="similarity">
    <text evidence="1">Belongs to the universal stress protein A family.</text>
</comment>
<dbReference type="Pfam" id="PF00582">
    <property type="entry name" value="Usp"/>
    <property type="match status" value="1"/>
</dbReference>
<accession>M0GVK4</accession>
<dbReference type="PANTHER" id="PTHR46268">
    <property type="entry name" value="STRESS RESPONSE PROTEIN NHAX"/>
    <property type="match status" value="1"/>
</dbReference>
<dbReference type="InterPro" id="IPR006015">
    <property type="entry name" value="Universal_stress_UspA"/>
</dbReference>
<comment type="caution">
    <text evidence="3">The sequence shown here is derived from an EMBL/GenBank/DDBJ whole genome shotgun (WGS) entry which is preliminary data.</text>
</comment>
<dbReference type="RefSeq" id="WP_004977764.1">
    <property type="nucleotide sequence ID" value="NZ_AOLJ01000027.1"/>
</dbReference>
<dbReference type="AlphaFoldDB" id="M0GVK4"/>
<dbReference type="Gene3D" id="3.40.50.620">
    <property type="entry name" value="HUPs"/>
    <property type="match status" value="1"/>
</dbReference>
<gene>
    <name evidence="3" type="ORF">C454_18304</name>
</gene>
<dbReference type="EMBL" id="AOLJ01000027">
    <property type="protein sequence ID" value="ELZ76276.1"/>
    <property type="molecule type" value="Genomic_DNA"/>
</dbReference>
<proteinExistence type="inferred from homology"/>
<dbReference type="InterPro" id="IPR006016">
    <property type="entry name" value="UspA"/>
</dbReference>
<dbReference type="PRINTS" id="PR01438">
    <property type="entry name" value="UNVRSLSTRESS"/>
</dbReference>
<dbReference type="CDD" id="cd00293">
    <property type="entry name" value="USP-like"/>
    <property type="match status" value="1"/>
</dbReference>
<dbReference type="InterPro" id="IPR014729">
    <property type="entry name" value="Rossmann-like_a/b/a_fold"/>
</dbReference>
<dbReference type="PANTHER" id="PTHR46268:SF6">
    <property type="entry name" value="UNIVERSAL STRESS PROTEIN UP12"/>
    <property type="match status" value="1"/>
</dbReference>
<evidence type="ECO:0000313" key="4">
    <source>
        <dbReference type="Proteomes" id="UP000011571"/>
    </source>
</evidence>